<accession>A0A6G0YQ37</accession>
<evidence type="ECO:0000256" key="1">
    <source>
        <dbReference type="ARBA" id="ARBA00006857"/>
    </source>
</evidence>
<dbReference type="GO" id="GO:0002181">
    <property type="term" value="P:cytoplasmic translation"/>
    <property type="evidence" value="ECO:0007669"/>
    <property type="project" value="TreeGrafter"/>
</dbReference>
<keyword evidence="3 4" id="KW-0687">Ribonucleoprotein</keyword>
<dbReference type="PANTHER" id="PTHR11847">
    <property type="entry name" value="RIBOSOMAL PROTEIN L15"/>
    <property type="match status" value="1"/>
</dbReference>
<dbReference type="EMBL" id="VUJU01002851">
    <property type="protein sequence ID" value="KAF0759892.1"/>
    <property type="molecule type" value="Genomic_DNA"/>
</dbReference>
<gene>
    <name evidence="5" type="ORF">FWK35_00012856</name>
</gene>
<dbReference type="InterPro" id="IPR012678">
    <property type="entry name" value="Ribosomal_uL23/eL15/eS24_sf"/>
</dbReference>
<dbReference type="GO" id="GO:0003735">
    <property type="term" value="F:structural constituent of ribosome"/>
    <property type="evidence" value="ECO:0007669"/>
    <property type="project" value="InterPro"/>
</dbReference>
<dbReference type="AlphaFoldDB" id="A0A6G0YQ37"/>
<organism evidence="5 6">
    <name type="scientific">Aphis craccivora</name>
    <name type="common">Cowpea aphid</name>
    <dbReference type="NCBI Taxonomy" id="307492"/>
    <lineage>
        <taxon>Eukaryota</taxon>
        <taxon>Metazoa</taxon>
        <taxon>Ecdysozoa</taxon>
        <taxon>Arthropoda</taxon>
        <taxon>Hexapoda</taxon>
        <taxon>Insecta</taxon>
        <taxon>Pterygota</taxon>
        <taxon>Neoptera</taxon>
        <taxon>Paraneoptera</taxon>
        <taxon>Hemiptera</taxon>
        <taxon>Sternorrhyncha</taxon>
        <taxon>Aphidomorpha</taxon>
        <taxon>Aphidoidea</taxon>
        <taxon>Aphididae</taxon>
        <taxon>Aphidini</taxon>
        <taxon>Aphis</taxon>
        <taxon>Aphis</taxon>
    </lineage>
</organism>
<dbReference type="Gene3D" id="3.40.1120.10">
    <property type="entry name" value="Ribosomal protein l15e"/>
    <property type="match status" value="1"/>
</dbReference>
<dbReference type="Proteomes" id="UP000478052">
    <property type="component" value="Unassembled WGS sequence"/>
</dbReference>
<comment type="caution">
    <text evidence="5">The sequence shown here is derived from an EMBL/GenBank/DDBJ whole genome shotgun (WGS) entry which is preliminary data.</text>
</comment>
<feature type="non-terminal residue" evidence="5">
    <location>
        <position position="133"/>
    </location>
</feature>
<keyword evidence="6" id="KW-1185">Reference proteome</keyword>
<evidence type="ECO:0000256" key="3">
    <source>
        <dbReference type="ARBA" id="ARBA00023274"/>
    </source>
</evidence>
<dbReference type="Pfam" id="PF00827">
    <property type="entry name" value="Ribosomal_L15e"/>
    <property type="match status" value="1"/>
</dbReference>
<evidence type="ECO:0000313" key="5">
    <source>
        <dbReference type="EMBL" id="KAF0759892.1"/>
    </source>
</evidence>
<keyword evidence="2 4" id="KW-0689">Ribosomal protein</keyword>
<evidence type="ECO:0000256" key="2">
    <source>
        <dbReference type="ARBA" id="ARBA00022980"/>
    </source>
</evidence>
<sequence>MHYERVGRRCGGLRVLNSYWVGQDSTLKFYEVITAIRRNTRSIGSAMLCTSTANCVVRHLLVASSVVLEKEMVSHRQMVDQGKHVRNARTLCNFTENDKSIFIIYYAFLYYVYKTTLAEKNHSVFVSPNWKDK</sequence>
<evidence type="ECO:0000313" key="6">
    <source>
        <dbReference type="Proteomes" id="UP000478052"/>
    </source>
</evidence>
<dbReference type="InterPro" id="IPR024794">
    <property type="entry name" value="Rbsml_eL15_core_dom_sf"/>
</dbReference>
<protein>
    <recommendedName>
        <fullName evidence="4">Ribosomal protein L15</fullName>
    </recommendedName>
</protein>
<name>A0A6G0YQ37_APHCR</name>
<dbReference type="GO" id="GO:0003723">
    <property type="term" value="F:RNA binding"/>
    <property type="evidence" value="ECO:0007669"/>
    <property type="project" value="TreeGrafter"/>
</dbReference>
<comment type="similarity">
    <text evidence="1 4">Belongs to the eukaryotic ribosomal protein eL15 family.</text>
</comment>
<proteinExistence type="inferred from homology"/>
<dbReference type="GO" id="GO:0022625">
    <property type="term" value="C:cytosolic large ribosomal subunit"/>
    <property type="evidence" value="ECO:0007669"/>
    <property type="project" value="TreeGrafter"/>
</dbReference>
<evidence type="ECO:0000256" key="4">
    <source>
        <dbReference type="RuleBase" id="RU000663"/>
    </source>
</evidence>
<dbReference type="InterPro" id="IPR000439">
    <property type="entry name" value="Ribosomal_eL15"/>
</dbReference>
<dbReference type="PANTHER" id="PTHR11847:SF4">
    <property type="entry name" value="LARGE RIBOSOMAL SUBUNIT PROTEIN EL15"/>
    <property type="match status" value="1"/>
</dbReference>
<reference evidence="5 6" key="1">
    <citation type="submission" date="2019-08" db="EMBL/GenBank/DDBJ databases">
        <title>Whole genome of Aphis craccivora.</title>
        <authorList>
            <person name="Voronova N.V."/>
            <person name="Shulinski R.S."/>
            <person name="Bandarenka Y.V."/>
            <person name="Zhorov D.G."/>
            <person name="Warner D."/>
        </authorList>
    </citation>
    <scope>NUCLEOTIDE SEQUENCE [LARGE SCALE GENOMIC DNA]</scope>
    <source>
        <strain evidence="5">180601</strain>
        <tissue evidence="5">Whole Body</tissue>
    </source>
</reference>
<dbReference type="SUPFAM" id="SSF54189">
    <property type="entry name" value="Ribosomal proteins S24e, L23 and L15e"/>
    <property type="match status" value="1"/>
</dbReference>